<dbReference type="AlphaFoldDB" id="A0A6A6PMF2"/>
<dbReference type="OrthoDB" id="5376498at2759"/>
<feature type="compositionally biased region" description="Basic and acidic residues" evidence="1">
    <location>
        <begin position="108"/>
        <end position="117"/>
    </location>
</feature>
<evidence type="ECO:0000313" key="2">
    <source>
        <dbReference type="EMBL" id="KAF2481172.1"/>
    </source>
</evidence>
<name>A0A6A6PMF2_9PEZI</name>
<dbReference type="EMBL" id="MU001638">
    <property type="protein sequence ID" value="KAF2481172.1"/>
    <property type="molecule type" value="Genomic_DNA"/>
</dbReference>
<evidence type="ECO:0000256" key="1">
    <source>
        <dbReference type="SAM" id="MobiDB-lite"/>
    </source>
</evidence>
<dbReference type="Proteomes" id="UP000799767">
    <property type="component" value="Unassembled WGS sequence"/>
</dbReference>
<keyword evidence="3" id="KW-1185">Reference proteome</keyword>
<proteinExistence type="predicted"/>
<dbReference type="GeneID" id="54478427"/>
<dbReference type="RefSeq" id="XP_033587742.1">
    <property type="nucleotide sequence ID" value="XM_033737425.1"/>
</dbReference>
<sequence>MSTTQPSPRTWTLRFKNNRTTIILHVDPLQKLSSVKSDLLKAVQQTHPHGRLSGAAIPQNSAEIQLAKPRDAEDLAEGFQSIEPRREMFADGSDSGKGKGKASAGKQKQADTSRECPESVGLRDGGIVAFRFRGEGGQPGGRGQIVDDEIDDIRVSDEDDDRDWDVIVPDIDEGEEEGLPSIERMDEDQG</sequence>
<protein>
    <submittedName>
        <fullName evidence="2">Uncharacterized protein</fullName>
    </submittedName>
</protein>
<feature type="compositionally biased region" description="Basic and acidic residues" evidence="1">
    <location>
        <begin position="83"/>
        <end position="97"/>
    </location>
</feature>
<gene>
    <name evidence="2" type="ORF">BDY17DRAFT_325883</name>
</gene>
<reference evidence="2" key="1">
    <citation type="journal article" date="2020" name="Stud. Mycol.">
        <title>101 Dothideomycetes genomes: a test case for predicting lifestyles and emergence of pathogens.</title>
        <authorList>
            <person name="Haridas S."/>
            <person name="Albert R."/>
            <person name="Binder M."/>
            <person name="Bloem J."/>
            <person name="Labutti K."/>
            <person name="Salamov A."/>
            <person name="Andreopoulos B."/>
            <person name="Baker S."/>
            <person name="Barry K."/>
            <person name="Bills G."/>
            <person name="Bluhm B."/>
            <person name="Cannon C."/>
            <person name="Castanera R."/>
            <person name="Culley D."/>
            <person name="Daum C."/>
            <person name="Ezra D."/>
            <person name="Gonzalez J."/>
            <person name="Henrissat B."/>
            <person name="Kuo A."/>
            <person name="Liang C."/>
            <person name="Lipzen A."/>
            <person name="Lutzoni F."/>
            <person name="Magnuson J."/>
            <person name="Mondo S."/>
            <person name="Nolan M."/>
            <person name="Ohm R."/>
            <person name="Pangilinan J."/>
            <person name="Park H.-J."/>
            <person name="Ramirez L."/>
            <person name="Alfaro M."/>
            <person name="Sun H."/>
            <person name="Tritt A."/>
            <person name="Yoshinaga Y."/>
            <person name="Zwiers L.-H."/>
            <person name="Turgeon B."/>
            <person name="Goodwin S."/>
            <person name="Spatafora J."/>
            <person name="Crous P."/>
            <person name="Grigoriev I."/>
        </authorList>
    </citation>
    <scope>NUCLEOTIDE SEQUENCE</scope>
    <source>
        <strain evidence="2">CBS 113389</strain>
    </source>
</reference>
<accession>A0A6A6PMF2</accession>
<organism evidence="2 3">
    <name type="scientific">Neohortaea acidophila</name>
    <dbReference type="NCBI Taxonomy" id="245834"/>
    <lineage>
        <taxon>Eukaryota</taxon>
        <taxon>Fungi</taxon>
        <taxon>Dikarya</taxon>
        <taxon>Ascomycota</taxon>
        <taxon>Pezizomycotina</taxon>
        <taxon>Dothideomycetes</taxon>
        <taxon>Dothideomycetidae</taxon>
        <taxon>Mycosphaerellales</taxon>
        <taxon>Teratosphaeriaceae</taxon>
        <taxon>Neohortaea</taxon>
    </lineage>
</organism>
<feature type="compositionally biased region" description="Acidic residues" evidence="1">
    <location>
        <begin position="146"/>
        <end position="163"/>
    </location>
</feature>
<feature type="region of interest" description="Disordered" evidence="1">
    <location>
        <begin position="78"/>
        <end position="190"/>
    </location>
</feature>
<evidence type="ECO:0000313" key="3">
    <source>
        <dbReference type="Proteomes" id="UP000799767"/>
    </source>
</evidence>